<sequence length="272" mass="27720">MTSIALPPQWSERLFSLHSSAPTPRRPLVYLTQPIETSEGASQFPPRLSVPWPAMARSREALLLPGLLLAVLLLTAAPGDAAAVRGCQPAVLAPTVALFCVRGLPTEWCCQALAHSARVGGGASCLCRLAAEEPLVNDALNATDLLRLYAACAAGGHASHAPSACDGGGAPAVGSPVDTSGCATAVLADQMELFCGGGRSSSPSPPCCEAVAGSARMGANGVPCFCHVPLLSSSFSVDRISSLYATCVGSHPGAARHLADMCPRPRGADGRV</sequence>
<evidence type="ECO:0000259" key="4">
    <source>
        <dbReference type="Pfam" id="PF14368"/>
    </source>
</evidence>
<name>A0A3L6S6N8_PANMI</name>
<organism evidence="5 6">
    <name type="scientific">Panicum miliaceum</name>
    <name type="common">Proso millet</name>
    <name type="synonym">Broomcorn millet</name>
    <dbReference type="NCBI Taxonomy" id="4540"/>
    <lineage>
        <taxon>Eukaryota</taxon>
        <taxon>Viridiplantae</taxon>
        <taxon>Streptophyta</taxon>
        <taxon>Embryophyta</taxon>
        <taxon>Tracheophyta</taxon>
        <taxon>Spermatophyta</taxon>
        <taxon>Magnoliopsida</taxon>
        <taxon>Liliopsida</taxon>
        <taxon>Poales</taxon>
        <taxon>Poaceae</taxon>
        <taxon>PACMAD clade</taxon>
        <taxon>Panicoideae</taxon>
        <taxon>Panicodae</taxon>
        <taxon>Paniceae</taxon>
        <taxon>Panicinae</taxon>
        <taxon>Panicum</taxon>
        <taxon>Panicum sect. Panicum</taxon>
    </lineage>
</organism>
<dbReference type="STRING" id="4540.A0A3L6S6N8"/>
<dbReference type="InterPro" id="IPR033872">
    <property type="entry name" value="nsLTP2"/>
</dbReference>
<evidence type="ECO:0000313" key="6">
    <source>
        <dbReference type="Proteomes" id="UP000275267"/>
    </source>
</evidence>
<accession>A0A3L6S6N8</accession>
<evidence type="ECO:0000256" key="1">
    <source>
        <dbReference type="ARBA" id="ARBA00009707"/>
    </source>
</evidence>
<comment type="caution">
    <text evidence="5">The sequence shown here is derived from an EMBL/GenBank/DDBJ whole genome shotgun (WGS) entry which is preliminary data.</text>
</comment>
<protein>
    <recommendedName>
        <fullName evidence="4">Bifunctional inhibitor/plant lipid transfer protein/seed storage helical domain-containing protein</fullName>
    </recommendedName>
</protein>
<evidence type="ECO:0000256" key="2">
    <source>
        <dbReference type="ARBA" id="ARBA00022448"/>
    </source>
</evidence>
<dbReference type="AlphaFoldDB" id="A0A3L6S6N8"/>
<dbReference type="Pfam" id="PF14368">
    <property type="entry name" value="LTP_2"/>
    <property type="match status" value="1"/>
</dbReference>
<evidence type="ECO:0000256" key="3">
    <source>
        <dbReference type="ARBA" id="ARBA00023121"/>
    </source>
</evidence>
<keyword evidence="2" id="KW-0813">Transport</keyword>
<evidence type="ECO:0000313" key="5">
    <source>
        <dbReference type="EMBL" id="RLN16598.1"/>
    </source>
</evidence>
<keyword evidence="6" id="KW-1185">Reference proteome</keyword>
<reference evidence="6" key="1">
    <citation type="journal article" date="2019" name="Nat. Commun.">
        <title>The genome of broomcorn millet.</title>
        <authorList>
            <person name="Zou C."/>
            <person name="Miki D."/>
            <person name="Li D."/>
            <person name="Tang Q."/>
            <person name="Xiao L."/>
            <person name="Rajput S."/>
            <person name="Deng P."/>
            <person name="Jia W."/>
            <person name="Huang R."/>
            <person name="Zhang M."/>
            <person name="Sun Y."/>
            <person name="Hu J."/>
            <person name="Fu X."/>
            <person name="Schnable P.S."/>
            <person name="Li F."/>
            <person name="Zhang H."/>
            <person name="Feng B."/>
            <person name="Zhu X."/>
            <person name="Liu R."/>
            <person name="Schnable J.C."/>
            <person name="Zhu J.-K."/>
            <person name="Zhang H."/>
        </authorList>
    </citation>
    <scope>NUCLEOTIDE SEQUENCE [LARGE SCALE GENOMIC DNA]</scope>
</reference>
<comment type="similarity">
    <text evidence="1">Belongs to the plant LTP family. B11E subfamily.</text>
</comment>
<dbReference type="PANTHER" id="PTHR33214">
    <property type="entry name" value="BIFUNCTIONAL INHIBITOR/LIPID-TRANSFER PROTEIN/SEED STORAGE 2S ALBUMIN SUPERFAMILY PROTEIN"/>
    <property type="match status" value="1"/>
</dbReference>
<feature type="domain" description="Bifunctional inhibitor/plant lipid transfer protein/seed storage helical" evidence="4">
    <location>
        <begin position="80"/>
        <end position="157"/>
    </location>
</feature>
<dbReference type="GO" id="GO:0006869">
    <property type="term" value="P:lipid transport"/>
    <property type="evidence" value="ECO:0007669"/>
    <property type="project" value="InterPro"/>
</dbReference>
<dbReference type="InterPro" id="IPR016140">
    <property type="entry name" value="Bifunc_inhib/LTP/seed_store"/>
</dbReference>
<dbReference type="GO" id="GO:0008289">
    <property type="term" value="F:lipid binding"/>
    <property type="evidence" value="ECO:0007669"/>
    <property type="project" value="UniProtKB-KW"/>
</dbReference>
<dbReference type="OrthoDB" id="10574286at2759"/>
<proteinExistence type="inferred from homology"/>
<dbReference type="Proteomes" id="UP000275267">
    <property type="component" value="Unassembled WGS sequence"/>
</dbReference>
<gene>
    <name evidence="5" type="ORF">C2845_PM02G03070</name>
</gene>
<dbReference type="EMBL" id="PQIB02000005">
    <property type="protein sequence ID" value="RLN16598.1"/>
    <property type="molecule type" value="Genomic_DNA"/>
</dbReference>
<dbReference type="PANTHER" id="PTHR33214:SF43">
    <property type="entry name" value="OS06G0705400 PROTEIN"/>
    <property type="match status" value="1"/>
</dbReference>
<keyword evidence="3" id="KW-0446">Lipid-binding</keyword>